<dbReference type="Pfam" id="PF00383">
    <property type="entry name" value="dCMP_cyt_deam_1"/>
    <property type="match status" value="1"/>
</dbReference>
<evidence type="ECO:0000313" key="8">
    <source>
        <dbReference type="Proteomes" id="UP000764045"/>
    </source>
</evidence>
<dbReference type="PANTHER" id="PTHR11644:SF2">
    <property type="entry name" value="CYTIDINE DEAMINASE"/>
    <property type="match status" value="1"/>
</dbReference>
<name>A0A938WKT1_9BACT</name>
<feature type="domain" description="CMP/dCMP-type deaminase" evidence="6">
    <location>
        <begin position="20"/>
        <end position="156"/>
    </location>
</feature>
<dbReference type="PANTHER" id="PTHR11644">
    <property type="entry name" value="CYTIDINE DEAMINASE"/>
    <property type="match status" value="1"/>
</dbReference>
<dbReference type="InterPro" id="IPR050202">
    <property type="entry name" value="Cyt/Deoxycyt_deaminase"/>
</dbReference>
<dbReference type="EMBL" id="JACJJL010000003">
    <property type="protein sequence ID" value="MBM6660707.1"/>
    <property type="molecule type" value="Genomic_DNA"/>
</dbReference>
<dbReference type="AlphaFoldDB" id="A0A938WKT1"/>
<dbReference type="InterPro" id="IPR002125">
    <property type="entry name" value="CMP_dCMP_dom"/>
</dbReference>
<dbReference type="GO" id="GO:0005829">
    <property type="term" value="C:cytosol"/>
    <property type="evidence" value="ECO:0007669"/>
    <property type="project" value="TreeGrafter"/>
</dbReference>
<dbReference type="Gene3D" id="3.40.140.10">
    <property type="entry name" value="Cytidine Deaminase, domain 2"/>
    <property type="match status" value="1"/>
</dbReference>
<dbReference type="RefSeq" id="WP_205107720.1">
    <property type="nucleotide sequence ID" value="NZ_CAWUJD010000001.1"/>
</dbReference>
<evidence type="ECO:0000256" key="5">
    <source>
        <dbReference type="SAM" id="Phobius"/>
    </source>
</evidence>
<gene>
    <name evidence="7" type="ORF">H6B30_02890</name>
</gene>
<dbReference type="EC" id="3.5.4.5" evidence="7"/>
<dbReference type="InterPro" id="IPR016192">
    <property type="entry name" value="APOBEC/CMP_deaminase_Zn-bd"/>
</dbReference>
<dbReference type="GO" id="GO:0008270">
    <property type="term" value="F:zinc ion binding"/>
    <property type="evidence" value="ECO:0007669"/>
    <property type="project" value="InterPro"/>
</dbReference>
<dbReference type="GO" id="GO:0004126">
    <property type="term" value="F:cytidine deaminase activity"/>
    <property type="evidence" value="ECO:0007669"/>
    <property type="project" value="UniProtKB-EC"/>
</dbReference>
<dbReference type="CDD" id="cd01283">
    <property type="entry name" value="cytidine_deaminase"/>
    <property type="match status" value="1"/>
</dbReference>
<dbReference type="InterPro" id="IPR016193">
    <property type="entry name" value="Cytidine_deaminase-like"/>
</dbReference>
<dbReference type="PROSITE" id="PS51747">
    <property type="entry name" value="CYT_DCMP_DEAMINASES_2"/>
    <property type="match status" value="1"/>
</dbReference>
<keyword evidence="2" id="KW-0479">Metal-binding</keyword>
<dbReference type="PROSITE" id="PS00903">
    <property type="entry name" value="CYT_DCMP_DEAMINASES_1"/>
    <property type="match status" value="1"/>
</dbReference>
<keyword evidence="3 7" id="KW-0378">Hydrolase</keyword>
<feature type="transmembrane region" description="Helical" evidence="5">
    <location>
        <begin position="131"/>
        <end position="153"/>
    </location>
</feature>
<evidence type="ECO:0000256" key="4">
    <source>
        <dbReference type="ARBA" id="ARBA00022833"/>
    </source>
</evidence>
<accession>A0A938WKT1</accession>
<keyword evidence="5" id="KW-0472">Membrane</keyword>
<evidence type="ECO:0000256" key="3">
    <source>
        <dbReference type="ARBA" id="ARBA00022801"/>
    </source>
</evidence>
<proteinExistence type="inferred from homology"/>
<organism evidence="7 8">
    <name type="scientific">Marseilla massiliensis</name>
    <dbReference type="NCBI Taxonomy" id="1841864"/>
    <lineage>
        <taxon>Bacteria</taxon>
        <taxon>Pseudomonadati</taxon>
        <taxon>Bacteroidota</taxon>
        <taxon>Bacteroidia</taxon>
        <taxon>Bacteroidales</taxon>
        <taxon>Prevotellaceae</taxon>
        <taxon>Marseilla</taxon>
    </lineage>
</organism>
<dbReference type="GO" id="GO:0042802">
    <property type="term" value="F:identical protein binding"/>
    <property type="evidence" value="ECO:0007669"/>
    <property type="project" value="UniProtKB-ARBA"/>
</dbReference>
<evidence type="ECO:0000256" key="1">
    <source>
        <dbReference type="ARBA" id="ARBA00006576"/>
    </source>
</evidence>
<keyword evidence="5" id="KW-0812">Transmembrane</keyword>
<reference evidence="7 8" key="1">
    <citation type="journal article" date="2021" name="Sci. Rep.">
        <title>The distribution of antibiotic resistance genes in chicken gut microbiota commensals.</title>
        <authorList>
            <person name="Juricova H."/>
            <person name="Matiasovicova J."/>
            <person name="Kubasova T."/>
            <person name="Cejkova D."/>
            <person name="Rychlik I."/>
        </authorList>
    </citation>
    <scope>NUCLEOTIDE SEQUENCE [LARGE SCALE GENOMIC DNA]</scope>
    <source>
        <strain evidence="7 8">An819</strain>
    </source>
</reference>
<keyword evidence="8" id="KW-1185">Reference proteome</keyword>
<evidence type="ECO:0000313" key="7">
    <source>
        <dbReference type="EMBL" id="MBM6660707.1"/>
    </source>
</evidence>
<dbReference type="GO" id="GO:0072527">
    <property type="term" value="P:pyrimidine-containing compound metabolic process"/>
    <property type="evidence" value="ECO:0007669"/>
    <property type="project" value="UniProtKB-ARBA"/>
</dbReference>
<dbReference type="SUPFAM" id="SSF53927">
    <property type="entry name" value="Cytidine deaminase-like"/>
    <property type="match status" value="1"/>
</dbReference>
<dbReference type="Proteomes" id="UP000764045">
    <property type="component" value="Unassembled WGS sequence"/>
</dbReference>
<protein>
    <submittedName>
        <fullName evidence="7">Cytidine deaminase</fullName>
        <ecNumber evidence="7">3.5.4.5</ecNumber>
    </submittedName>
</protein>
<dbReference type="NCBIfam" id="NF004064">
    <property type="entry name" value="PRK05578.1"/>
    <property type="match status" value="1"/>
</dbReference>
<evidence type="ECO:0000259" key="6">
    <source>
        <dbReference type="PROSITE" id="PS51747"/>
    </source>
</evidence>
<comment type="caution">
    <text evidence="7">The sequence shown here is derived from an EMBL/GenBank/DDBJ whole genome shotgun (WGS) entry which is preliminary data.</text>
</comment>
<keyword evidence="5" id="KW-1133">Transmembrane helix</keyword>
<comment type="similarity">
    <text evidence="1">Belongs to the cytidine and deoxycytidylate deaminase family.</text>
</comment>
<sequence>MEERVLKSTIKVCQTNELSESEQHLVSLAIKATENAYSPYSHFSVGSAVLLENGKEITGCNQENAAFPVTICAERSALFAAGAQYPSTPVVAIAIAARNADGLLAEPVTPCGSCRQALVETEFRHKRKIRILLYGTSHVYVIDGINTLMPLSFTDDQM</sequence>
<evidence type="ECO:0000256" key="2">
    <source>
        <dbReference type="ARBA" id="ARBA00022723"/>
    </source>
</evidence>
<keyword evidence="4" id="KW-0862">Zinc</keyword>
<dbReference type="GO" id="GO:0055086">
    <property type="term" value="P:nucleobase-containing small molecule metabolic process"/>
    <property type="evidence" value="ECO:0007669"/>
    <property type="project" value="UniProtKB-ARBA"/>
</dbReference>